<feature type="transmembrane region" description="Helical" evidence="8">
    <location>
        <begin position="38"/>
        <end position="57"/>
    </location>
</feature>
<evidence type="ECO:0000256" key="3">
    <source>
        <dbReference type="ARBA" id="ARBA00022448"/>
    </source>
</evidence>
<protein>
    <recommendedName>
        <fullName evidence="8">Bcr/CflA family efflux transporter</fullName>
    </recommendedName>
</protein>
<keyword evidence="11" id="KW-1185">Reference proteome</keyword>
<evidence type="ECO:0000256" key="1">
    <source>
        <dbReference type="ARBA" id="ARBA00004651"/>
    </source>
</evidence>
<name>A0A8J3EAD3_9GAMM</name>
<dbReference type="OrthoDB" id="5670831at2"/>
<dbReference type="Proteomes" id="UP000636949">
    <property type="component" value="Unassembled WGS sequence"/>
</dbReference>
<dbReference type="InterPro" id="IPR011701">
    <property type="entry name" value="MFS"/>
</dbReference>
<comment type="subcellular location">
    <subcellularLocation>
        <location evidence="8">Cell inner membrane</location>
        <topology evidence="8">Multi-pass membrane protein</topology>
    </subcellularLocation>
    <subcellularLocation>
        <location evidence="1">Cell membrane</location>
        <topology evidence="1">Multi-pass membrane protein</topology>
    </subcellularLocation>
</comment>
<feature type="transmembrane region" description="Helical" evidence="8">
    <location>
        <begin position="362"/>
        <end position="380"/>
    </location>
</feature>
<dbReference type="PANTHER" id="PTHR42718:SF46">
    <property type="entry name" value="BLR6921 PROTEIN"/>
    <property type="match status" value="1"/>
</dbReference>
<organism evidence="10 11">
    <name type="scientific">Cysteiniphilum litorale</name>
    <dbReference type="NCBI Taxonomy" id="2056700"/>
    <lineage>
        <taxon>Bacteria</taxon>
        <taxon>Pseudomonadati</taxon>
        <taxon>Pseudomonadota</taxon>
        <taxon>Gammaproteobacteria</taxon>
        <taxon>Thiotrichales</taxon>
        <taxon>Fastidiosibacteraceae</taxon>
        <taxon>Cysteiniphilum</taxon>
    </lineage>
</organism>
<reference evidence="10" key="1">
    <citation type="journal article" date="2014" name="Int. J. Syst. Evol. Microbiol.">
        <title>Complete genome sequence of Corynebacterium casei LMG S-19264T (=DSM 44701T), isolated from a smear-ripened cheese.</title>
        <authorList>
            <consortium name="US DOE Joint Genome Institute (JGI-PGF)"/>
            <person name="Walter F."/>
            <person name="Albersmeier A."/>
            <person name="Kalinowski J."/>
            <person name="Ruckert C."/>
        </authorList>
    </citation>
    <scope>NUCLEOTIDE SEQUENCE</scope>
    <source>
        <strain evidence="10">CGMCC 1.15758</strain>
    </source>
</reference>
<dbReference type="CDD" id="cd17320">
    <property type="entry name" value="MFS_MdfA_MDR_like"/>
    <property type="match status" value="1"/>
</dbReference>
<evidence type="ECO:0000259" key="9">
    <source>
        <dbReference type="PROSITE" id="PS50850"/>
    </source>
</evidence>
<evidence type="ECO:0000256" key="2">
    <source>
        <dbReference type="ARBA" id="ARBA00006236"/>
    </source>
</evidence>
<dbReference type="NCBIfam" id="TIGR00710">
    <property type="entry name" value="efflux_Bcr_CflA"/>
    <property type="match status" value="1"/>
</dbReference>
<reference evidence="10" key="2">
    <citation type="submission" date="2020-09" db="EMBL/GenBank/DDBJ databases">
        <authorList>
            <person name="Sun Q."/>
            <person name="Zhou Y."/>
        </authorList>
    </citation>
    <scope>NUCLEOTIDE SEQUENCE</scope>
    <source>
        <strain evidence="10">CGMCC 1.15758</strain>
    </source>
</reference>
<dbReference type="PANTHER" id="PTHR42718">
    <property type="entry name" value="MAJOR FACILITATOR SUPERFAMILY MULTIDRUG TRANSPORTER MFSC"/>
    <property type="match status" value="1"/>
</dbReference>
<dbReference type="AlphaFoldDB" id="A0A8J3EAD3"/>
<evidence type="ECO:0000256" key="4">
    <source>
        <dbReference type="ARBA" id="ARBA00022475"/>
    </source>
</evidence>
<evidence type="ECO:0000256" key="7">
    <source>
        <dbReference type="ARBA" id="ARBA00023136"/>
    </source>
</evidence>
<dbReference type="RefSeq" id="WP_117003684.1">
    <property type="nucleotide sequence ID" value="NZ_BMJS01000036.1"/>
</dbReference>
<feature type="domain" description="Major facilitator superfamily (MFS) profile" evidence="9">
    <location>
        <begin position="1"/>
        <end position="385"/>
    </location>
</feature>
<feature type="transmembrane region" description="Helical" evidence="8">
    <location>
        <begin position="273"/>
        <end position="293"/>
    </location>
</feature>
<dbReference type="EMBL" id="BMJS01000036">
    <property type="protein sequence ID" value="GGG05455.1"/>
    <property type="molecule type" value="Genomic_DNA"/>
</dbReference>
<proteinExistence type="inferred from homology"/>
<dbReference type="Gene3D" id="1.20.1720.10">
    <property type="entry name" value="Multidrug resistance protein D"/>
    <property type="match status" value="1"/>
</dbReference>
<dbReference type="PROSITE" id="PS50850">
    <property type="entry name" value="MFS"/>
    <property type="match status" value="1"/>
</dbReference>
<feature type="transmembrane region" description="Helical" evidence="8">
    <location>
        <begin position="210"/>
        <end position="234"/>
    </location>
</feature>
<feature type="transmembrane region" description="Helical" evidence="8">
    <location>
        <begin position="299"/>
        <end position="316"/>
    </location>
</feature>
<feature type="transmembrane region" description="Helical" evidence="8">
    <location>
        <begin position="155"/>
        <end position="177"/>
    </location>
</feature>
<keyword evidence="5 8" id="KW-0812">Transmembrane</keyword>
<feature type="transmembrane region" description="Helical" evidence="8">
    <location>
        <begin position="98"/>
        <end position="115"/>
    </location>
</feature>
<dbReference type="SUPFAM" id="SSF103473">
    <property type="entry name" value="MFS general substrate transporter"/>
    <property type="match status" value="1"/>
</dbReference>
<comment type="similarity">
    <text evidence="2 8">Belongs to the major facilitator superfamily. Bcr/CmlA family.</text>
</comment>
<comment type="caution">
    <text evidence="10">The sequence shown here is derived from an EMBL/GenBank/DDBJ whole genome shotgun (WGS) entry which is preliminary data.</text>
</comment>
<evidence type="ECO:0000313" key="11">
    <source>
        <dbReference type="Proteomes" id="UP000636949"/>
    </source>
</evidence>
<sequence length="394" mass="42886">MKNKMMFLVLSVCIITPFANDIFIASFPEMGQTFNTSHIGLVMTVFMIGLATAQLFYGPLLDRFGRKPVLVTGLVIYTLASLMIVFSTSFHMLLIGRFFQAIGTCSSIVAAMAIARDVYKKEDLVKAMAMIMAIIGICPAIAPLLGSVLQELFGWHGAFMFLLLLGVFYLLVISFLFKESIQQKNMHATKPKQLYDNYLSLLKIKSFQGYILTSACSYGVLFSYAAASSMLIIGVFHFSVLAFGIIFAVNSLAIVIMSILAPKLNKRFSISQLVLTGAILLVIGAALTILLNVIFTSNIYTLVLPMWITTLGYAMIRPTASAGAISSAPHHITGSAAALFNFMSFLGGAIATFLLTQFTMTSIHFATFVLVIGLLAIICARHAHKGHSFELVTA</sequence>
<dbReference type="GO" id="GO:0042910">
    <property type="term" value="F:xenobiotic transmembrane transporter activity"/>
    <property type="evidence" value="ECO:0007669"/>
    <property type="project" value="InterPro"/>
</dbReference>
<feature type="transmembrane region" description="Helical" evidence="8">
    <location>
        <begin position="337"/>
        <end position="356"/>
    </location>
</feature>
<dbReference type="InterPro" id="IPR004812">
    <property type="entry name" value="Efflux_drug-R_Bcr/CmlA"/>
</dbReference>
<evidence type="ECO:0000256" key="5">
    <source>
        <dbReference type="ARBA" id="ARBA00022692"/>
    </source>
</evidence>
<evidence type="ECO:0000256" key="6">
    <source>
        <dbReference type="ARBA" id="ARBA00022989"/>
    </source>
</evidence>
<dbReference type="InterPro" id="IPR036259">
    <property type="entry name" value="MFS_trans_sf"/>
</dbReference>
<keyword evidence="4" id="KW-1003">Cell membrane</keyword>
<gene>
    <name evidence="10" type="ORF">GCM10010995_23660</name>
</gene>
<feature type="transmembrane region" description="Helical" evidence="8">
    <location>
        <begin position="69"/>
        <end position="92"/>
    </location>
</feature>
<keyword evidence="7 8" id="KW-0472">Membrane</keyword>
<dbReference type="InterPro" id="IPR020846">
    <property type="entry name" value="MFS_dom"/>
</dbReference>
<feature type="transmembrane region" description="Helical" evidence="8">
    <location>
        <begin position="127"/>
        <end position="149"/>
    </location>
</feature>
<evidence type="ECO:0000313" key="10">
    <source>
        <dbReference type="EMBL" id="GGG05455.1"/>
    </source>
</evidence>
<keyword evidence="3 8" id="KW-0813">Transport</keyword>
<accession>A0A8J3EAD3</accession>
<keyword evidence="8" id="KW-0997">Cell inner membrane</keyword>
<dbReference type="GO" id="GO:0005886">
    <property type="term" value="C:plasma membrane"/>
    <property type="evidence" value="ECO:0007669"/>
    <property type="project" value="UniProtKB-SubCell"/>
</dbReference>
<keyword evidence="6 8" id="KW-1133">Transmembrane helix</keyword>
<dbReference type="Pfam" id="PF07690">
    <property type="entry name" value="MFS_1"/>
    <property type="match status" value="1"/>
</dbReference>
<evidence type="ECO:0000256" key="8">
    <source>
        <dbReference type="RuleBase" id="RU365088"/>
    </source>
</evidence>
<dbReference type="GO" id="GO:1990961">
    <property type="term" value="P:xenobiotic detoxification by transmembrane export across the plasma membrane"/>
    <property type="evidence" value="ECO:0007669"/>
    <property type="project" value="InterPro"/>
</dbReference>
<comment type="caution">
    <text evidence="8">Lacks conserved residue(s) required for the propagation of feature annotation.</text>
</comment>
<feature type="transmembrane region" description="Helical" evidence="8">
    <location>
        <begin position="240"/>
        <end position="261"/>
    </location>
</feature>